<dbReference type="EMBL" id="JBHSJD010000007">
    <property type="protein sequence ID" value="MFC5022970.1"/>
    <property type="molecule type" value="Genomic_DNA"/>
</dbReference>
<keyword evidence="2" id="KW-0472">Membrane</keyword>
<keyword evidence="4" id="KW-1185">Reference proteome</keyword>
<dbReference type="Pfam" id="PF13560">
    <property type="entry name" value="HTH_31"/>
    <property type="match status" value="1"/>
</dbReference>
<evidence type="ECO:0000313" key="4">
    <source>
        <dbReference type="Proteomes" id="UP001595829"/>
    </source>
</evidence>
<keyword evidence="2" id="KW-1133">Transmembrane helix</keyword>
<proteinExistence type="predicted"/>
<dbReference type="InterPro" id="IPR021224">
    <property type="entry name" value="DUF2690"/>
</dbReference>
<dbReference type="RefSeq" id="WP_345690361.1">
    <property type="nucleotide sequence ID" value="NZ_BAABIT010000001.1"/>
</dbReference>
<feature type="region of interest" description="Disordered" evidence="1">
    <location>
        <begin position="222"/>
        <end position="253"/>
    </location>
</feature>
<feature type="compositionally biased region" description="Basic and acidic residues" evidence="1">
    <location>
        <begin position="161"/>
        <end position="177"/>
    </location>
</feature>
<reference evidence="4" key="1">
    <citation type="journal article" date="2019" name="Int. J. Syst. Evol. Microbiol.">
        <title>The Global Catalogue of Microorganisms (GCM) 10K type strain sequencing project: providing services to taxonomists for standard genome sequencing and annotation.</title>
        <authorList>
            <consortium name="The Broad Institute Genomics Platform"/>
            <consortium name="The Broad Institute Genome Sequencing Center for Infectious Disease"/>
            <person name="Wu L."/>
            <person name="Ma J."/>
        </authorList>
    </citation>
    <scope>NUCLEOTIDE SEQUENCE [LARGE SCALE GENOMIC DNA]</scope>
    <source>
        <strain evidence="4">CGMCC 4.1648</strain>
    </source>
</reference>
<dbReference type="SUPFAM" id="SSF47413">
    <property type="entry name" value="lambda repressor-like DNA-binding domains"/>
    <property type="match status" value="1"/>
</dbReference>
<sequence>MNDQADATGERPGERARLLAEMRRIKETSGLSFGRLADRTHYSRSSWERFLNGKQLPTCVALEQLAEVAGEDPAPLLALLERISAEGAPAAQEAQCAPSAPAQAGPARQPDAPARAVAAGQEEKRPPEHDPADRRTTEPPSGDGRTVEPPPADGQSASRPVADRRPEERNTADRRPGEAPQPGPLVLAWSPRRRRRLGLAASVVAGAVCGSFLTVLALSPSAAEPDGGPDARASISSPPPGAPVPDTVPSRTGPVEVGCRRDACIGRDPKAADCQWDAVTAHDTWLRGMHIQLRYSEACQAVWGRVENGTVGDTVRIKGLTGLEMEATIRIDRDTYTKMLAVSAEAPPRTVTVCGAIPSQKQMECSPHRQVQP</sequence>
<feature type="region of interest" description="Disordered" evidence="1">
    <location>
        <begin position="87"/>
        <end position="187"/>
    </location>
</feature>
<keyword evidence="2" id="KW-0812">Transmembrane</keyword>
<dbReference type="Proteomes" id="UP001595829">
    <property type="component" value="Unassembled WGS sequence"/>
</dbReference>
<dbReference type="InterPro" id="IPR010982">
    <property type="entry name" value="Lambda_DNA-bd_dom_sf"/>
</dbReference>
<feature type="transmembrane region" description="Helical" evidence="2">
    <location>
        <begin position="197"/>
        <end position="218"/>
    </location>
</feature>
<accession>A0ABV9XF65</accession>
<comment type="caution">
    <text evidence="3">The sequence shown here is derived from an EMBL/GenBank/DDBJ whole genome shotgun (WGS) entry which is preliminary data.</text>
</comment>
<dbReference type="InterPro" id="IPR001387">
    <property type="entry name" value="Cro/C1-type_HTH"/>
</dbReference>
<dbReference type="Gene3D" id="1.10.260.40">
    <property type="entry name" value="lambda repressor-like DNA-binding domains"/>
    <property type="match status" value="1"/>
</dbReference>
<evidence type="ECO:0000256" key="1">
    <source>
        <dbReference type="SAM" id="MobiDB-lite"/>
    </source>
</evidence>
<evidence type="ECO:0000313" key="3">
    <source>
        <dbReference type="EMBL" id="MFC5022970.1"/>
    </source>
</evidence>
<organism evidence="3 4">
    <name type="scientific">Streptomyces coeruleoprunus</name>
    <dbReference type="NCBI Taxonomy" id="285563"/>
    <lineage>
        <taxon>Bacteria</taxon>
        <taxon>Bacillati</taxon>
        <taxon>Actinomycetota</taxon>
        <taxon>Actinomycetes</taxon>
        <taxon>Kitasatosporales</taxon>
        <taxon>Streptomycetaceae</taxon>
        <taxon>Streptomyces</taxon>
    </lineage>
</organism>
<evidence type="ECO:0000256" key="2">
    <source>
        <dbReference type="SAM" id="Phobius"/>
    </source>
</evidence>
<dbReference type="Pfam" id="PF10901">
    <property type="entry name" value="DUF2690"/>
    <property type="match status" value="1"/>
</dbReference>
<protein>
    <submittedName>
        <fullName evidence="3">DUF2690 domain-containing protein</fullName>
    </submittedName>
</protein>
<feature type="compositionally biased region" description="Basic and acidic residues" evidence="1">
    <location>
        <begin position="121"/>
        <end position="137"/>
    </location>
</feature>
<name>A0ABV9XF65_9ACTN</name>
<dbReference type="CDD" id="cd00093">
    <property type="entry name" value="HTH_XRE"/>
    <property type="match status" value="1"/>
</dbReference>
<gene>
    <name evidence="3" type="ORF">ACFPM3_12595</name>
</gene>